<comment type="caution">
    <text evidence="2">The sequence shown here is derived from an EMBL/GenBank/DDBJ whole genome shotgun (WGS) entry which is preliminary data.</text>
</comment>
<dbReference type="EMBL" id="BEZZ01180979">
    <property type="protein sequence ID" value="GCC46501.1"/>
    <property type="molecule type" value="Genomic_DNA"/>
</dbReference>
<sequence>MPQSCRGGKGQGLQLELSEDRGGIGDLSPLKKNGHLFLCPSQVTTSVEIVEEFNSLPIIIGSSIGGLVLLALMAGILYKVSGQHWGD</sequence>
<dbReference type="Gene3D" id="1.20.5.930">
    <property type="entry name" value="Bicelle-embedded integrin alpha(iib) transmembrane segment"/>
    <property type="match status" value="1"/>
</dbReference>
<evidence type="ECO:0000313" key="2">
    <source>
        <dbReference type="EMBL" id="GCC46501.1"/>
    </source>
</evidence>
<dbReference type="Proteomes" id="UP000287033">
    <property type="component" value="Unassembled WGS sequence"/>
</dbReference>
<keyword evidence="3" id="KW-1185">Reference proteome</keyword>
<evidence type="ECO:0000256" key="1">
    <source>
        <dbReference type="SAM" id="Phobius"/>
    </source>
</evidence>
<dbReference type="STRING" id="137246.A0A401TV40"/>
<keyword evidence="1" id="KW-0472">Membrane</keyword>
<protein>
    <submittedName>
        <fullName evidence="2">Uncharacterized protein</fullName>
    </submittedName>
</protein>
<proteinExistence type="predicted"/>
<keyword evidence="1" id="KW-0812">Transmembrane</keyword>
<gene>
    <name evidence="2" type="ORF">chiPu_0030354</name>
</gene>
<reference evidence="2 3" key="1">
    <citation type="journal article" date="2018" name="Nat. Ecol. Evol.">
        <title>Shark genomes provide insights into elasmobranch evolution and the origin of vertebrates.</title>
        <authorList>
            <person name="Hara Y"/>
            <person name="Yamaguchi K"/>
            <person name="Onimaru K"/>
            <person name="Kadota M"/>
            <person name="Koyanagi M"/>
            <person name="Keeley SD"/>
            <person name="Tatsumi K"/>
            <person name="Tanaka K"/>
            <person name="Motone F"/>
            <person name="Kageyama Y"/>
            <person name="Nozu R"/>
            <person name="Adachi N"/>
            <person name="Nishimura O"/>
            <person name="Nakagawa R"/>
            <person name="Tanegashima C"/>
            <person name="Kiyatake I"/>
            <person name="Matsumoto R"/>
            <person name="Murakumo K"/>
            <person name="Nishida K"/>
            <person name="Terakita A"/>
            <person name="Kuratani S"/>
            <person name="Sato K"/>
            <person name="Hyodo S Kuraku.S."/>
        </authorList>
    </citation>
    <scope>NUCLEOTIDE SEQUENCE [LARGE SCALE GENOMIC DNA]</scope>
</reference>
<keyword evidence="1" id="KW-1133">Transmembrane helix</keyword>
<organism evidence="2 3">
    <name type="scientific">Chiloscyllium punctatum</name>
    <name type="common">Brownbanded bambooshark</name>
    <name type="synonym">Hemiscyllium punctatum</name>
    <dbReference type="NCBI Taxonomy" id="137246"/>
    <lineage>
        <taxon>Eukaryota</taxon>
        <taxon>Metazoa</taxon>
        <taxon>Chordata</taxon>
        <taxon>Craniata</taxon>
        <taxon>Vertebrata</taxon>
        <taxon>Chondrichthyes</taxon>
        <taxon>Elasmobranchii</taxon>
        <taxon>Galeomorphii</taxon>
        <taxon>Galeoidea</taxon>
        <taxon>Orectolobiformes</taxon>
        <taxon>Hemiscylliidae</taxon>
        <taxon>Chiloscyllium</taxon>
    </lineage>
</organism>
<dbReference type="AlphaFoldDB" id="A0A401TV40"/>
<accession>A0A401TV40</accession>
<feature type="transmembrane region" description="Helical" evidence="1">
    <location>
        <begin position="56"/>
        <end position="78"/>
    </location>
</feature>
<name>A0A401TV40_CHIPU</name>
<evidence type="ECO:0000313" key="3">
    <source>
        <dbReference type="Proteomes" id="UP000287033"/>
    </source>
</evidence>